<name>A0ABR8XPX0_9BACL</name>
<protein>
    <submittedName>
        <fullName evidence="2">Uncharacterized protein</fullName>
    </submittedName>
</protein>
<evidence type="ECO:0000313" key="3">
    <source>
        <dbReference type="Proteomes" id="UP000600565"/>
    </source>
</evidence>
<dbReference type="Proteomes" id="UP000600565">
    <property type="component" value="Unassembled WGS sequence"/>
</dbReference>
<accession>A0ABR8XPX0</accession>
<evidence type="ECO:0000313" key="2">
    <source>
        <dbReference type="EMBL" id="MBD8033993.1"/>
    </source>
</evidence>
<gene>
    <name evidence="2" type="ORF">H9632_13055</name>
</gene>
<proteinExistence type="predicted"/>
<evidence type="ECO:0000256" key="1">
    <source>
        <dbReference type="SAM" id="Phobius"/>
    </source>
</evidence>
<reference evidence="2 3" key="1">
    <citation type="submission" date="2020-08" db="EMBL/GenBank/DDBJ databases">
        <title>A Genomic Blueprint of the Chicken Gut Microbiome.</title>
        <authorList>
            <person name="Gilroy R."/>
            <person name="Ravi A."/>
            <person name="Getino M."/>
            <person name="Pursley I."/>
            <person name="Horton D.L."/>
            <person name="Alikhan N.-F."/>
            <person name="Baker D."/>
            <person name="Gharbi K."/>
            <person name="Hall N."/>
            <person name="Watson M."/>
            <person name="Adriaenssens E.M."/>
            <person name="Foster-Nyarko E."/>
            <person name="Jarju S."/>
            <person name="Secka A."/>
            <person name="Antonio M."/>
            <person name="Oren A."/>
            <person name="Chaudhuri R."/>
            <person name="La Ragione R.M."/>
            <person name="Hildebrand F."/>
            <person name="Pallen M.J."/>
        </authorList>
    </citation>
    <scope>NUCLEOTIDE SEQUENCE [LARGE SCALE GENOMIC DNA]</scope>
    <source>
        <strain evidence="2 3">Sa1YVA6</strain>
    </source>
</reference>
<keyword evidence="1" id="KW-0472">Membrane</keyword>
<feature type="transmembrane region" description="Helical" evidence="1">
    <location>
        <begin position="103"/>
        <end position="124"/>
    </location>
</feature>
<keyword evidence="3" id="KW-1185">Reference proteome</keyword>
<keyword evidence="1" id="KW-1133">Transmembrane helix</keyword>
<keyword evidence="1" id="KW-0812">Transmembrane</keyword>
<comment type="caution">
    <text evidence="2">The sequence shown here is derived from an EMBL/GenBank/DDBJ whole genome shotgun (WGS) entry which is preliminary data.</text>
</comment>
<dbReference type="RefSeq" id="WP_191704501.1">
    <property type="nucleotide sequence ID" value="NZ_JACSPW010000012.1"/>
</dbReference>
<organism evidence="2 3">
    <name type="scientific">Solibacillus merdavium</name>
    <dbReference type="NCBI Taxonomy" id="2762218"/>
    <lineage>
        <taxon>Bacteria</taxon>
        <taxon>Bacillati</taxon>
        <taxon>Bacillota</taxon>
        <taxon>Bacilli</taxon>
        <taxon>Bacillales</taxon>
        <taxon>Caryophanaceae</taxon>
        <taxon>Solibacillus</taxon>
    </lineage>
</organism>
<dbReference type="EMBL" id="JACSPW010000012">
    <property type="protein sequence ID" value="MBD8033993.1"/>
    <property type="molecule type" value="Genomic_DNA"/>
</dbReference>
<sequence length="188" mass="21815">MLLKLNGYLIRYSFISKSNLSAEIVEEMQSDLIRFNTILAENDFNDKDEFGSWTKQNYLKKLEMLFQKSIKQTGKFRGTIHDRQFKRPFGKVKEVMKLDNKKGLLLFCSIVFLSISIIIASKFISDALNNVGLGLEASKSNTTSIENFELILNDGWMYLYETNSGQIWKKADNDNPDSEWELVKHYTE</sequence>